<keyword evidence="1" id="KW-0812">Transmembrane</keyword>
<dbReference type="OrthoDB" id="1985611at2"/>
<keyword evidence="1" id="KW-0472">Membrane</keyword>
<dbReference type="EMBL" id="FOYZ01000002">
    <property type="protein sequence ID" value="SFR63366.1"/>
    <property type="molecule type" value="Genomic_DNA"/>
</dbReference>
<protein>
    <submittedName>
        <fullName evidence="2">Uncharacterized protein</fullName>
    </submittedName>
</protein>
<evidence type="ECO:0000256" key="1">
    <source>
        <dbReference type="SAM" id="Phobius"/>
    </source>
</evidence>
<keyword evidence="3" id="KW-1185">Reference proteome</keyword>
<organism evidence="2 3">
    <name type="scientific">Anaeromicropila populeti</name>
    <dbReference type="NCBI Taxonomy" id="37658"/>
    <lineage>
        <taxon>Bacteria</taxon>
        <taxon>Bacillati</taxon>
        <taxon>Bacillota</taxon>
        <taxon>Clostridia</taxon>
        <taxon>Lachnospirales</taxon>
        <taxon>Lachnospiraceae</taxon>
        <taxon>Anaeromicropila</taxon>
    </lineage>
</organism>
<gene>
    <name evidence="2" type="ORF">SAMN05661086_00577</name>
</gene>
<dbReference type="STRING" id="37658.SAMN05661086_00577"/>
<name>A0A1I6I9I9_9FIRM</name>
<dbReference type="AlphaFoldDB" id="A0A1I6I9I9"/>
<dbReference type="RefSeq" id="WP_092559193.1">
    <property type="nucleotide sequence ID" value="NZ_FOYZ01000002.1"/>
</dbReference>
<feature type="transmembrane region" description="Helical" evidence="1">
    <location>
        <begin position="72"/>
        <end position="93"/>
    </location>
</feature>
<sequence length="229" mass="25697">MKNSNTLPEAELLSKVLNQIMEEELAQIPPERELKIMHDFSEEFVVSISQLSDSIKKKPPKKGLFEKRRLSSYLKIAAAFAIVLNVLFALAFIKSLSIEKKDSCNKTELANDSSESACDQRSITITADSASLINGYLQVTITFENVTSDSLSIAPSFELFGETESGWESINYEFALNCGEAVSISGHQYVTKTYYLDTSAVYTASNHYRLRLLYQDQLYEADFVAENPK</sequence>
<accession>A0A1I6I9I9</accession>
<evidence type="ECO:0000313" key="3">
    <source>
        <dbReference type="Proteomes" id="UP000199659"/>
    </source>
</evidence>
<reference evidence="2 3" key="1">
    <citation type="submission" date="2016-10" db="EMBL/GenBank/DDBJ databases">
        <authorList>
            <person name="de Groot N.N."/>
        </authorList>
    </citation>
    <scope>NUCLEOTIDE SEQUENCE [LARGE SCALE GENOMIC DNA]</scope>
    <source>
        <strain evidence="2 3">743A</strain>
    </source>
</reference>
<proteinExistence type="predicted"/>
<evidence type="ECO:0000313" key="2">
    <source>
        <dbReference type="EMBL" id="SFR63366.1"/>
    </source>
</evidence>
<keyword evidence="1" id="KW-1133">Transmembrane helix</keyword>
<dbReference type="Proteomes" id="UP000199659">
    <property type="component" value="Unassembled WGS sequence"/>
</dbReference>